<dbReference type="EMBL" id="BAAAUD010000060">
    <property type="protein sequence ID" value="GAA2967047.1"/>
    <property type="molecule type" value="Genomic_DNA"/>
</dbReference>
<feature type="region of interest" description="Disordered" evidence="1">
    <location>
        <begin position="65"/>
        <end position="102"/>
    </location>
</feature>
<sequence length="102" mass="9946">MVGLDLHDVVGAAASEAGAVGVLGVQGVGGDDSAGEVGAVQQRGEGGDLAALVGDLPLSEDVSGVVHRGEQGDGRGGGGARAAQHFPVDRDCPQPGAVWHGR</sequence>
<dbReference type="Proteomes" id="UP001500403">
    <property type="component" value="Unassembled WGS sequence"/>
</dbReference>
<organism evidence="2 3">
    <name type="scientific">Streptomyces enissocaesilis</name>
    <dbReference type="NCBI Taxonomy" id="332589"/>
    <lineage>
        <taxon>Bacteria</taxon>
        <taxon>Bacillati</taxon>
        <taxon>Actinomycetota</taxon>
        <taxon>Actinomycetes</taxon>
        <taxon>Kitasatosporales</taxon>
        <taxon>Streptomycetaceae</taxon>
        <taxon>Streptomyces</taxon>
        <taxon>Streptomyces rochei group</taxon>
    </lineage>
</organism>
<accession>A0ABP6K3J7</accession>
<comment type="caution">
    <text evidence="2">The sequence shown here is derived from an EMBL/GenBank/DDBJ whole genome shotgun (WGS) entry which is preliminary data.</text>
</comment>
<evidence type="ECO:0000256" key="1">
    <source>
        <dbReference type="SAM" id="MobiDB-lite"/>
    </source>
</evidence>
<name>A0ABP6K3J7_9ACTN</name>
<evidence type="ECO:0000313" key="2">
    <source>
        <dbReference type="EMBL" id="GAA2967047.1"/>
    </source>
</evidence>
<evidence type="ECO:0000313" key="3">
    <source>
        <dbReference type="Proteomes" id="UP001500403"/>
    </source>
</evidence>
<protein>
    <submittedName>
        <fullName evidence="2">Uncharacterized protein</fullName>
    </submittedName>
</protein>
<keyword evidence="3" id="KW-1185">Reference proteome</keyword>
<proteinExistence type="predicted"/>
<gene>
    <name evidence="2" type="ORF">GCM10010446_60940</name>
</gene>
<reference evidence="3" key="1">
    <citation type="journal article" date="2019" name="Int. J. Syst. Evol. Microbiol.">
        <title>The Global Catalogue of Microorganisms (GCM) 10K type strain sequencing project: providing services to taxonomists for standard genome sequencing and annotation.</title>
        <authorList>
            <consortium name="The Broad Institute Genomics Platform"/>
            <consortium name="The Broad Institute Genome Sequencing Center for Infectious Disease"/>
            <person name="Wu L."/>
            <person name="Ma J."/>
        </authorList>
    </citation>
    <scope>NUCLEOTIDE SEQUENCE [LARGE SCALE GENOMIC DNA]</scope>
    <source>
        <strain evidence="3">JCM 9088</strain>
    </source>
</reference>